<keyword evidence="2" id="KW-1185">Reference proteome</keyword>
<accession>A0AC60P4D6</accession>
<reference evidence="1 2" key="1">
    <citation type="journal article" date="2020" name="Cell">
        <title>Large-Scale Comparative Analyses of Tick Genomes Elucidate Their Genetic Diversity and Vector Capacities.</title>
        <authorList>
            <consortium name="Tick Genome and Microbiome Consortium (TIGMIC)"/>
            <person name="Jia N."/>
            <person name="Wang J."/>
            <person name="Shi W."/>
            <person name="Du L."/>
            <person name="Sun Y."/>
            <person name="Zhan W."/>
            <person name="Jiang J.F."/>
            <person name="Wang Q."/>
            <person name="Zhang B."/>
            <person name="Ji P."/>
            <person name="Bell-Sakyi L."/>
            <person name="Cui X.M."/>
            <person name="Yuan T.T."/>
            <person name="Jiang B.G."/>
            <person name="Yang W.F."/>
            <person name="Lam T.T."/>
            <person name="Chang Q.C."/>
            <person name="Ding S.J."/>
            <person name="Wang X.J."/>
            <person name="Zhu J.G."/>
            <person name="Ruan X.D."/>
            <person name="Zhao L."/>
            <person name="Wei J.T."/>
            <person name="Ye R.Z."/>
            <person name="Que T.C."/>
            <person name="Du C.H."/>
            <person name="Zhou Y.H."/>
            <person name="Cheng J.X."/>
            <person name="Dai P.F."/>
            <person name="Guo W.B."/>
            <person name="Han X.H."/>
            <person name="Huang E.J."/>
            <person name="Li L.F."/>
            <person name="Wei W."/>
            <person name="Gao Y.C."/>
            <person name="Liu J.Z."/>
            <person name="Shao H.Z."/>
            <person name="Wang X."/>
            <person name="Wang C.C."/>
            <person name="Yang T.C."/>
            <person name="Huo Q.B."/>
            <person name="Li W."/>
            <person name="Chen H.Y."/>
            <person name="Chen S.E."/>
            <person name="Zhou L.G."/>
            <person name="Ni X.B."/>
            <person name="Tian J.H."/>
            <person name="Sheng Y."/>
            <person name="Liu T."/>
            <person name="Pan Y.S."/>
            <person name="Xia L.Y."/>
            <person name="Li J."/>
            <person name="Zhao F."/>
            <person name="Cao W.C."/>
        </authorList>
    </citation>
    <scope>NUCLEOTIDE SEQUENCE [LARGE SCALE GENOMIC DNA]</scope>
    <source>
        <strain evidence="1">Iper-2018</strain>
    </source>
</reference>
<proteinExistence type="predicted"/>
<protein>
    <submittedName>
        <fullName evidence="1">Uncharacterized protein</fullName>
    </submittedName>
</protein>
<dbReference type="Proteomes" id="UP000805193">
    <property type="component" value="Unassembled WGS sequence"/>
</dbReference>
<comment type="caution">
    <text evidence="1">The sequence shown here is derived from an EMBL/GenBank/DDBJ whole genome shotgun (WGS) entry which is preliminary data.</text>
</comment>
<dbReference type="EMBL" id="JABSTQ010011192">
    <property type="protein sequence ID" value="KAG0414266.1"/>
    <property type="molecule type" value="Genomic_DNA"/>
</dbReference>
<gene>
    <name evidence="1" type="ORF">HPB47_008613</name>
</gene>
<sequence>MAAYRSDVASRIASFDFPTRACDVLFGTAYPPGPSVPRRRLQDRLNPMEIYNDAQFLARYRFTKTTVQELLSLLPLKETGDKRGLPLTPMLQLLVTLRFYATGTFQSVTGDLVHVSQATLCRTVNEVTTLIAKKLFRKLVHFPEPSEYHGVTRDF</sequence>
<evidence type="ECO:0000313" key="1">
    <source>
        <dbReference type="EMBL" id="KAG0414266.1"/>
    </source>
</evidence>
<evidence type="ECO:0000313" key="2">
    <source>
        <dbReference type="Proteomes" id="UP000805193"/>
    </source>
</evidence>
<organism evidence="1 2">
    <name type="scientific">Ixodes persulcatus</name>
    <name type="common">Taiga tick</name>
    <dbReference type="NCBI Taxonomy" id="34615"/>
    <lineage>
        <taxon>Eukaryota</taxon>
        <taxon>Metazoa</taxon>
        <taxon>Ecdysozoa</taxon>
        <taxon>Arthropoda</taxon>
        <taxon>Chelicerata</taxon>
        <taxon>Arachnida</taxon>
        <taxon>Acari</taxon>
        <taxon>Parasitiformes</taxon>
        <taxon>Ixodida</taxon>
        <taxon>Ixodoidea</taxon>
        <taxon>Ixodidae</taxon>
        <taxon>Ixodinae</taxon>
        <taxon>Ixodes</taxon>
    </lineage>
</organism>
<name>A0AC60P4D6_IXOPE</name>